<dbReference type="PANTHER" id="PTHR32182">
    <property type="entry name" value="DNA REPLICATION AND REPAIR PROTEIN RECF"/>
    <property type="match status" value="1"/>
</dbReference>
<dbReference type="PANTHER" id="PTHR32182:SF22">
    <property type="entry name" value="ATP-DEPENDENT ENDONUCLEASE, OLD FAMILY-RELATED"/>
    <property type="match status" value="1"/>
</dbReference>
<evidence type="ECO:0000259" key="2">
    <source>
        <dbReference type="Pfam" id="PF13476"/>
    </source>
</evidence>
<keyword evidence="1" id="KW-0175">Coiled coil</keyword>
<feature type="coiled-coil region" evidence="1">
    <location>
        <begin position="191"/>
        <end position="225"/>
    </location>
</feature>
<dbReference type="AlphaFoldDB" id="I7ZHI2"/>
<dbReference type="SUPFAM" id="SSF52540">
    <property type="entry name" value="P-loop containing nucleoside triphosphate hydrolases"/>
    <property type="match status" value="1"/>
</dbReference>
<dbReference type="Proteomes" id="UP000003704">
    <property type="component" value="Unassembled WGS sequence"/>
</dbReference>
<gene>
    <name evidence="3" type="ORF">WQQ_14960</name>
</gene>
<feature type="domain" description="Rad50/SbcC-type AAA" evidence="2">
    <location>
        <begin position="6"/>
        <end position="224"/>
    </location>
</feature>
<evidence type="ECO:0000313" key="4">
    <source>
        <dbReference type="Proteomes" id="UP000003704"/>
    </source>
</evidence>
<evidence type="ECO:0000313" key="3">
    <source>
        <dbReference type="EMBL" id="EIT71359.1"/>
    </source>
</evidence>
<dbReference type="EMBL" id="AKGD01000001">
    <property type="protein sequence ID" value="EIT71359.1"/>
    <property type="molecule type" value="Genomic_DNA"/>
</dbReference>
<dbReference type="GO" id="GO:0006302">
    <property type="term" value="P:double-strand break repair"/>
    <property type="evidence" value="ECO:0007669"/>
    <property type="project" value="InterPro"/>
</dbReference>
<dbReference type="OrthoDB" id="174137at2"/>
<feature type="coiled-coil region" evidence="1">
    <location>
        <begin position="266"/>
        <end position="293"/>
    </location>
</feature>
<dbReference type="Gene3D" id="3.40.50.300">
    <property type="entry name" value="P-loop containing nucleotide triphosphate hydrolases"/>
    <property type="match status" value="2"/>
</dbReference>
<dbReference type="GO" id="GO:0016887">
    <property type="term" value="F:ATP hydrolysis activity"/>
    <property type="evidence" value="ECO:0007669"/>
    <property type="project" value="InterPro"/>
</dbReference>
<comment type="caution">
    <text evidence="3">The sequence shown here is derived from an EMBL/GenBank/DDBJ whole genome shotgun (WGS) entry which is preliminary data.</text>
</comment>
<feature type="coiled-coil region" evidence="1">
    <location>
        <begin position="329"/>
        <end position="389"/>
    </location>
</feature>
<name>I7ZHI2_9GAMM</name>
<dbReference type="CDD" id="cd00267">
    <property type="entry name" value="ABC_ATPase"/>
    <property type="match status" value="1"/>
</dbReference>
<reference evidence="3 4" key="1">
    <citation type="journal article" date="2012" name="J. Bacteriol.">
        <title>Genome Sequence of n-Alkane-Degrading Hydrocarboniphaga effusa Strain AP103T (ATCC BAA-332T).</title>
        <authorList>
            <person name="Chang H.K."/>
            <person name="Zylstra G.J."/>
            <person name="Chae J.C."/>
        </authorList>
    </citation>
    <scope>NUCLEOTIDE SEQUENCE [LARGE SCALE GENOMIC DNA]</scope>
    <source>
        <strain evidence="3 4">AP103</strain>
    </source>
</reference>
<feature type="coiled-coil region" evidence="1">
    <location>
        <begin position="590"/>
        <end position="666"/>
    </location>
</feature>
<keyword evidence="4" id="KW-1185">Reference proteome</keyword>
<dbReference type="Pfam" id="PF13476">
    <property type="entry name" value="AAA_23"/>
    <property type="match status" value="1"/>
</dbReference>
<evidence type="ECO:0000256" key="1">
    <source>
        <dbReference type="SAM" id="Coils"/>
    </source>
</evidence>
<proteinExistence type="predicted"/>
<dbReference type="RefSeq" id="WP_007184448.1">
    <property type="nucleotide sequence ID" value="NZ_AKGD01000001.1"/>
</dbReference>
<dbReference type="InterPro" id="IPR038729">
    <property type="entry name" value="Rad50/SbcC_AAA"/>
</dbReference>
<protein>
    <recommendedName>
        <fullName evidence="2">Rad50/SbcC-type AAA domain-containing protein</fullName>
    </recommendedName>
</protein>
<dbReference type="GO" id="GO:0000731">
    <property type="term" value="P:DNA synthesis involved in DNA repair"/>
    <property type="evidence" value="ECO:0007669"/>
    <property type="project" value="TreeGrafter"/>
</dbReference>
<sequence>MFSFHKLEIVHWDWWERFSLPLDANIVTVVGPNGSGKTTLLDALRVLLTIPCSNGRDFKRYVRRADRPYAWLRAVVSNPRRANGQLAFWPITDERVTLFCRIRKDGGEWKRSYGIGRGDISVEEAETAEAVNWVGLRQYESQLEGAGLTRAIKRVLALDQGHTDKLCELNGRELLSLVFEVFGDKDVLDNYQKAREDQTACQRELDELTVQLASLHTRLRAAESDVSSYREYQRLFSELAELTSQWRPRVQLAELSDSLRGSRTNLVGKRREHRELQRTMSETEATHAALTTELAQAAELESTSKLELDRAQKAEKDFAKQLRKPQGLVDEHQRLLDRAARQAEGLDVEAATRDQNKLSRRSYELDAQIEALGRERDELRQRVAALESGRRPEPAEVVAFRAALQKEGIAHRMLADIVEITDDSWQPAIEAVLAGVRQLVLLEKPEDRGRAWKLGEQHRYRHYVVPDRAPAPSARSGSLLECLRFTADPPSWLVRLLDGIQRVDSTDEGARLPESQAWITPRGYQRERRGGRDISVADVHFGRNAAAQARTRLLAIEDEAAGLREARQSVAQKLSAVQMALAGLDATRELAARAAEFEAATAELERLTAEAQALESARADAATRYFAAVERTKPLGTQHALAEEKLQRARKAAEQIDFELRRTQRAYVEHVLSWRSLRSGKPLSWRSDAGLAQTRAKFESVAAVEREIDRQEKRKAETNYVTDPQCIPLRDKLFAEHQQLESRMDDQHVHLDRARNSTDRARSTYIGVLRATLRRYASNLRSLGALAGIDVEVKHPELSNDDLSLAQARLEVQFNFDQKGMIGLNDGEASGGQQVMKSMILLVGLMAEDDKGGGFVFIDEPFAHLDIFNIDKVGAFLQATRAQYIVTTPNTHNVNVFKPSELTLVTQKKRGGMSFAPPIAFLRRAVG</sequence>
<dbReference type="STRING" id="1172194.WQQ_14960"/>
<dbReference type="InterPro" id="IPR027417">
    <property type="entry name" value="P-loop_NTPase"/>
</dbReference>
<organism evidence="3 4">
    <name type="scientific">Hydrocarboniphaga effusa AP103</name>
    <dbReference type="NCBI Taxonomy" id="1172194"/>
    <lineage>
        <taxon>Bacteria</taxon>
        <taxon>Pseudomonadati</taxon>
        <taxon>Pseudomonadota</taxon>
        <taxon>Gammaproteobacteria</taxon>
        <taxon>Nevskiales</taxon>
        <taxon>Nevskiaceae</taxon>
        <taxon>Hydrocarboniphaga</taxon>
    </lineage>
</organism>
<dbReference type="PATRIC" id="fig|1172194.4.peg.1441"/>
<accession>I7ZHI2</accession>